<dbReference type="SUPFAM" id="SSF50729">
    <property type="entry name" value="PH domain-like"/>
    <property type="match status" value="1"/>
</dbReference>
<feature type="compositionally biased region" description="Low complexity" evidence="1">
    <location>
        <begin position="206"/>
        <end position="220"/>
    </location>
</feature>
<evidence type="ECO:0000313" key="3">
    <source>
        <dbReference type="EMBL" id="KAL3785777.1"/>
    </source>
</evidence>
<dbReference type="Gene3D" id="2.30.29.30">
    <property type="entry name" value="Pleckstrin-homology domain (PH domain)/Phosphotyrosine-binding domain (PTB)"/>
    <property type="match status" value="1"/>
</dbReference>
<feature type="region of interest" description="Disordered" evidence="1">
    <location>
        <begin position="133"/>
        <end position="231"/>
    </location>
</feature>
<comment type="caution">
    <text evidence="3">The sequence shown here is derived from an EMBL/GenBank/DDBJ whole genome shotgun (WGS) entry which is preliminary data.</text>
</comment>
<feature type="compositionally biased region" description="Basic and acidic residues" evidence="1">
    <location>
        <begin position="133"/>
        <end position="155"/>
    </location>
</feature>
<feature type="compositionally biased region" description="Low complexity" evidence="1">
    <location>
        <begin position="189"/>
        <end position="199"/>
    </location>
</feature>
<name>A0ABD3PDG3_9STRA</name>
<keyword evidence="4" id="KW-1185">Reference proteome</keyword>
<evidence type="ECO:0000259" key="2">
    <source>
        <dbReference type="Pfam" id="PF07933"/>
    </source>
</evidence>
<proteinExistence type="predicted"/>
<dbReference type="EMBL" id="JABMIG020000209">
    <property type="protein sequence ID" value="KAL3785777.1"/>
    <property type="molecule type" value="Genomic_DNA"/>
</dbReference>
<dbReference type="Pfam" id="PF07933">
    <property type="entry name" value="DUF1681"/>
    <property type="match status" value="1"/>
</dbReference>
<feature type="domain" description="NECAP PHear" evidence="2">
    <location>
        <begin position="2"/>
        <end position="177"/>
    </location>
</feature>
<reference evidence="3 4" key="1">
    <citation type="journal article" date="2020" name="G3 (Bethesda)">
        <title>Improved Reference Genome for Cyclotella cryptica CCMP332, a Model for Cell Wall Morphogenesis, Salinity Adaptation, and Lipid Production in Diatoms (Bacillariophyta).</title>
        <authorList>
            <person name="Roberts W.R."/>
            <person name="Downey K.M."/>
            <person name="Ruck E.C."/>
            <person name="Traller J.C."/>
            <person name="Alverson A.J."/>
        </authorList>
    </citation>
    <scope>NUCLEOTIDE SEQUENCE [LARGE SCALE GENOMIC DNA]</scope>
    <source>
        <strain evidence="3 4">CCMP332</strain>
    </source>
</reference>
<dbReference type="Proteomes" id="UP001516023">
    <property type="component" value="Unassembled WGS sequence"/>
</dbReference>
<dbReference type="InterPro" id="IPR012466">
    <property type="entry name" value="NECAP_PHear"/>
</dbReference>
<evidence type="ECO:0000256" key="1">
    <source>
        <dbReference type="SAM" id="MobiDB-lite"/>
    </source>
</evidence>
<organism evidence="3 4">
    <name type="scientific">Cyclotella cryptica</name>
    <dbReference type="NCBI Taxonomy" id="29204"/>
    <lineage>
        <taxon>Eukaryota</taxon>
        <taxon>Sar</taxon>
        <taxon>Stramenopiles</taxon>
        <taxon>Ochrophyta</taxon>
        <taxon>Bacillariophyta</taxon>
        <taxon>Coscinodiscophyceae</taxon>
        <taxon>Thalassiosirophycidae</taxon>
        <taxon>Stephanodiscales</taxon>
        <taxon>Stephanodiscaceae</taxon>
        <taxon>Cyclotella</taxon>
    </lineage>
</organism>
<dbReference type="PANTHER" id="PTHR12847">
    <property type="entry name" value="ATP-BINDING CASSETTE ABC TRANSPORTER-RELATED"/>
    <property type="match status" value="1"/>
</dbReference>
<sequence>MKSAEGHRAELWDLSKPLSTCSLLVVRRDDSLCIDIMAERPKPNAPAGAKESYLFAQSNAKVDLSKPGNQLEHWVVPVVDSSRYFALRIRDPNSGREAFIGIGFRERLDATNFRMSMEDYVNSIRRECKAEELRKKYEESTEENSLKDSEEKTETDQMNSQSHFTLKEGEKIHINIKSSKPRTKRQPMSSSGTGLTGLRLPPPPASAARSTSDPAPSDAAPSDDEWGDFEG</sequence>
<gene>
    <name evidence="3" type="ORF">HJC23_007333</name>
</gene>
<dbReference type="InterPro" id="IPR011993">
    <property type="entry name" value="PH-like_dom_sf"/>
</dbReference>
<dbReference type="AlphaFoldDB" id="A0ABD3PDG3"/>
<feature type="compositionally biased region" description="Acidic residues" evidence="1">
    <location>
        <begin position="221"/>
        <end position="231"/>
    </location>
</feature>
<protein>
    <recommendedName>
        <fullName evidence="2">NECAP PHear domain-containing protein</fullName>
    </recommendedName>
</protein>
<evidence type="ECO:0000313" key="4">
    <source>
        <dbReference type="Proteomes" id="UP001516023"/>
    </source>
</evidence>
<accession>A0ABD3PDG3</accession>
<dbReference type="PANTHER" id="PTHR12847:SF9">
    <property type="entry name" value="NECAP-LIKE PROTEIN CG9132"/>
    <property type="match status" value="1"/>
</dbReference>